<reference evidence="2 3" key="1">
    <citation type="journal article" date="2016" name="Nat. Commun.">
        <title>Thousands of microbial genomes shed light on interconnected biogeochemical processes in an aquifer system.</title>
        <authorList>
            <person name="Anantharaman K."/>
            <person name="Brown C.T."/>
            <person name="Hug L.A."/>
            <person name="Sharon I."/>
            <person name="Castelle C.J."/>
            <person name="Probst A.J."/>
            <person name="Thomas B.C."/>
            <person name="Singh A."/>
            <person name="Wilkins M.J."/>
            <person name="Karaoz U."/>
            <person name="Brodie E.L."/>
            <person name="Williams K.H."/>
            <person name="Hubbard S.S."/>
            <person name="Banfield J.F."/>
        </authorList>
    </citation>
    <scope>NUCLEOTIDE SEQUENCE [LARGE SCALE GENOMIC DNA]</scope>
</reference>
<name>A0A1F5S3S0_9BACT</name>
<protein>
    <submittedName>
        <fullName evidence="2">DNA damage-inducible protein D</fullName>
    </submittedName>
</protein>
<evidence type="ECO:0000259" key="1">
    <source>
        <dbReference type="Pfam" id="PF02498"/>
    </source>
</evidence>
<organism evidence="2 3">
    <name type="scientific">Candidatus Falkowbacteria bacterium RIFOXYA2_FULL_38_12</name>
    <dbReference type="NCBI Taxonomy" id="1797993"/>
    <lineage>
        <taxon>Bacteria</taxon>
        <taxon>Candidatus Falkowiibacteriota</taxon>
    </lineage>
</organism>
<feature type="domain" description="Bro-N" evidence="1">
    <location>
        <begin position="13"/>
        <end position="106"/>
    </location>
</feature>
<dbReference type="NCBIfam" id="NF008573">
    <property type="entry name" value="PRK11525.1"/>
    <property type="match status" value="1"/>
</dbReference>
<dbReference type="Proteomes" id="UP000177407">
    <property type="component" value="Unassembled WGS sequence"/>
</dbReference>
<dbReference type="Pfam" id="PF02498">
    <property type="entry name" value="Bro-N"/>
    <property type="match status" value="1"/>
</dbReference>
<accession>A0A1F5S3S0</accession>
<comment type="caution">
    <text evidence="2">The sequence shown here is derived from an EMBL/GenBank/DDBJ whole genome shotgun (WGS) entry which is preliminary data.</text>
</comment>
<evidence type="ECO:0000313" key="2">
    <source>
        <dbReference type="EMBL" id="OGF21212.1"/>
    </source>
</evidence>
<proteinExistence type="predicted"/>
<dbReference type="AlphaFoldDB" id="A0A1F5S3S0"/>
<dbReference type="InterPro" id="IPR003497">
    <property type="entry name" value="BRO_N_domain"/>
</dbReference>
<dbReference type="EMBL" id="MFGA01000011">
    <property type="protein sequence ID" value="OGF21212.1"/>
    <property type="molecule type" value="Genomic_DNA"/>
</dbReference>
<evidence type="ECO:0000313" key="3">
    <source>
        <dbReference type="Proteomes" id="UP000177407"/>
    </source>
</evidence>
<sequence length="267" mass="30171">MSQNQFELIKRTDNNGREYWSSRDLAKALEYTDYRNFLGVIEKAKTACENSGEVIHNHFVEADEMVKIGSGAEKPIETMYLSRYACYLIVQNSDPTKVVVAKGQTYFAIQTRRQEKADNLIEDNKRVFLREEMKKHNKSLSQAASKAGVANYAIFQNYGYKGLYGGLTMQDIHQKKGLKKSQHILDHMGSEELAANLFRATQTDAKIRRENIQGETSANLTHYEVGQKVRNTISNLGGTMPENLPASDGVGKAKTRIKKADKIKKLK</sequence>
<gene>
    <name evidence="2" type="ORF">A2257_01255</name>
</gene>